<name>A0A0F5JSM4_9BACT</name>
<accession>A0A0F5JSM4</accession>
<keyword evidence="3" id="KW-1185">Reference proteome</keyword>
<reference evidence="2 3" key="1">
    <citation type="submission" date="2013-04" db="EMBL/GenBank/DDBJ databases">
        <title>The Genome Sequence of Parabacteroides gordonii DSM 23371.</title>
        <authorList>
            <consortium name="The Broad Institute Genomics Platform"/>
            <person name="Earl A."/>
            <person name="Ward D."/>
            <person name="Feldgarden M."/>
            <person name="Gevers D."/>
            <person name="Martens E."/>
            <person name="Sakamoto M."/>
            <person name="Benno Y."/>
            <person name="Suzuki N."/>
            <person name="Matsunaga N."/>
            <person name="Koshihara K."/>
            <person name="Seki M."/>
            <person name="Komiya H."/>
            <person name="Walker B."/>
            <person name="Young S."/>
            <person name="Zeng Q."/>
            <person name="Gargeya S."/>
            <person name="Fitzgerald M."/>
            <person name="Haas B."/>
            <person name="Abouelleil A."/>
            <person name="Allen A.W."/>
            <person name="Alvarado L."/>
            <person name="Arachchi H.M."/>
            <person name="Berlin A.M."/>
            <person name="Chapman S.B."/>
            <person name="Gainer-Dewar J."/>
            <person name="Goldberg J."/>
            <person name="Griggs A."/>
            <person name="Gujja S."/>
            <person name="Hansen M."/>
            <person name="Howarth C."/>
            <person name="Imamovic A."/>
            <person name="Ireland A."/>
            <person name="Larimer J."/>
            <person name="McCowan C."/>
            <person name="Murphy C."/>
            <person name="Pearson M."/>
            <person name="Poon T.W."/>
            <person name="Priest M."/>
            <person name="Roberts A."/>
            <person name="Saif S."/>
            <person name="Shea T."/>
            <person name="Sisk P."/>
            <person name="Sykes S."/>
            <person name="Wortman J."/>
            <person name="Nusbaum C."/>
            <person name="Birren B."/>
        </authorList>
    </citation>
    <scope>NUCLEOTIDE SEQUENCE [LARGE SCALE GENOMIC DNA]</scope>
    <source>
        <strain evidence="2 3">MS-1</strain>
    </source>
</reference>
<evidence type="ECO:0000313" key="2">
    <source>
        <dbReference type="EMBL" id="KKB60615.1"/>
    </source>
</evidence>
<feature type="transmembrane region" description="Helical" evidence="1">
    <location>
        <begin position="356"/>
        <end position="372"/>
    </location>
</feature>
<dbReference type="EMBL" id="AQHW01000002">
    <property type="protein sequence ID" value="KKB60615.1"/>
    <property type="molecule type" value="Genomic_DNA"/>
</dbReference>
<feature type="transmembrane region" description="Helical" evidence="1">
    <location>
        <begin position="12"/>
        <end position="29"/>
    </location>
</feature>
<sequence>MNRVLQEFINNTFFKYLIFTLIFGLLLYGTIGFDGIDEICALMLIVFFGYVIFKTEGWYVNKSFLVISAIFIFYLCYSFYIGSNTKKAIISDFIIQFKPYLAFFAVYYLKPRFSNNQKSILRIICFIFWLILLFLGVLSVFIPRIIDALMFHVAFFAASVIAVSFLFYYCRGNTKKDRLIFILMLSVGLFSTRSKFYGFYLLALILTLYSPYIKNLKINAKTIIAFLLIVAGLVLVGWQKLDLYFAISGDAEDVETGLLARMMLYVTSLDVLVDYFPFGSGFASFASYSSGVYYSPLYAKYGIDKIWGMNSVDYSYIADTYYPCLAQFGVVGILLFIYFFFFVAHKTYQIFKLNQNPKNLVIALLITGYFLIESIADATFTGHRGFFMMIILGLLFSDRDEKQNKVSTF</sequence>
<dbReference type="HOGENOM" id="CLU_053854_0_0_10"/>
<dbReference type="STRING" id="1203610.HMPREF1536_00496"/>
<evidence type="ECO:0000313" key="3">
    <source>
        <dbReference type="Proteomes" id="UP000033035"/>
    </source>
</evidence>
<feature type="transmembrane region" description="Helical" evidence="1">
    <location>
        <begin position="320"/>
        <end position="344"/>
    </location>
</feature>
<feature type="transmembrane region" description="Helical" evidence="1">
    <location>
        <begin position="65"/>
        <end position="82"/>
    </location>
</feature>
<protein>
    <recommendedName>
        <fullName evidence="4">O-antigen polymerase</fullName>
    </recommendedName>
</protein>
<dbReference type="RefSeq" id="WP_044192670.1">
    <property type="nucleotide sequence ID" value="NZ_AUAE01000032.1"/>
</dbReference>
<feature type="transmembrane region" description="Helical" evidence="1">
    <location>
        <begin position="88"/>
        <end position="109"/>
    </location>
</feature>
<evidence type="ECO:0008006" key="4">
    <source>
        <dbReference type="Google" id="ProtNLM"/>
    </source>
</evidence>
<feature type="transmembrane region" description="Helical" evidence="1">
    <location>
        <begin position="181"/>
        <end position="206"/>
    </location>
</feature>
<dbReference type="AlphaFoldDB" id="A0A0F5JSM4"/>
<evidence type="ECO:0000256" key="1">
    <source>
        <dbReference type="SAM" id="Phobius"/>
    </source>
</evidence>
<organism evidence="2 3">
    <name type="scientific">Parabacteroides gordonii MS-1 = DSM 23371</name>
    <dbReference type="NCBI Taxonomy" id="1203610"/>
    <lineage>
        <taxon>Bacteria</taxon>
        <taxon>Pseudomonadati</taxon>
        <taxon>Bacteroidota</taxon>
        <taxon>Bacteroidia</taxon>
        <taxon>Bacteroidales</taxon>
        <taxon>Tannerellaceae</taxon>
        <taxon>Parabacteroides</taxon>
    </lineage>
</organism>
<comment type="caution">
    <text evidence="2">The sequence shown here is derived from an EMBL/GenBank/DDBJ whole genome shotgun (WGS) entry which is preliminary data.</text>
</comment>
<feature type="transmembrane region" description="Helical" evidence="1">
    <location>
        <begin position="121"/>
        <end position="142"/>
    </location>
</feature>
<feature type="transmembrane region" description="Helical" evidence="1">
    <location>
        <begin position="218"/>
        <end position="238"/>
    </location>
</feature>
<keyword evidence="1" id="KW-0472">Membrane</keyword>
<keyword evidence="1" id="KW-1133">Transmembrane helix</keyword>
<gene>
    <name evidence="2" type="ORF">HMPREF1536_00496</name>
</gene>
<feature type="transmembrane region" description="Helical" evidence="1">
    <location>
        <begin position="35"/>
        <end position="53"/>
    </location>
</feature>
<keyword evidence="1" id="KW-0812">Transmembrane</keyword>
<feature type="transmembrane region" description="Helical" evidence="1">
    <location>
        <begin position="148"/>
        <end position="169"/>
    </location>
</feature>
<proteinExistence type="predicted"/>
<dbReference type="PATRIC" id="fig|1203610.3.peg.516"/>
<dbReference type="Proteomes" id="UP000033035">
    <property type="component" value="Unassembled WGS sequence"/>
</dbReference>